<keyword evidence="2" id="KW-0472">Membrane</keyword>
<protein>
    <submittedName>
        <fullName evidence="3">Uncharacterized protein</fullName>
    </submittedName>
</protein>
<keyword evidence="4" id="KW-1185">Reference proteome</keyword>
<feature type="compositionally biased region" description="Basic and acidic residues" evidence="1">
    <location>
        <begin position="283"/>
        <end position="293"/>
    </location>
</feature>
<feature type="compositionally biased region" description="Polar residues" evidence="1">
    <location>
        <begin position="234"/>
        <end position="251"/>
    </location>
</feature>
<reference evidence="4" key="1">
    <citation type="submission" date="2013-09" db="EMBL/GenBank/DDBJ databases">
        <title>The Genome Sequence of Anopheles maculatus species B.</title>
        <authorList>
            <consortium name="The Broad Institute Genomics Platform"/>
            <person name="Neafsey D.E."/>
            <person name="Besansky N."/>
            <person name="Howell P."/>
            <person name="Walton C."/>
            <person name="Young S.K."/>
            <person name="Zeng Q."/>
            <person name="Gargeya S."/>
            <person name="Fitzgerald M."/>
            <person name="Haas B."/>
            <person name="Abouelleil A."/>
            <person name="Allen A.W."/>
            <person name="Alvarado L."/>
            <person name="Arachchi H.M."/>
            <person name="Berlin A.M."/>
            <person name="Chapman S.B."/>
            <person name="Gainer-Dewar J."/>
            <person name="Goldberg J."/>
            <person name="Griggs A."/>
            <person name="Gujja S."/>
            <person name="Hansen M."/>
            <person name="Howarth C."/>
            <person name="Imamovic A."/>
            <person name="Ireland A."/>
            <person name="Larimer J."/>
            <person name="McCowan C."/>
            <person name="Murphy C."/>
            <person name="Pearson M."/>
            <person name="Poon T.W."/>
            <person name="Priest M."/>
            <person name="Roberts A."/>
            <person name="Saif S."/>
            <person name="Shea T."/>
            <person name="Sisk P."/>
            <person name="Sykes S."/>
            <person name="Wortman J."/>
            <person name="Nusbaum C."/>
            <person name="Birren B."/>
        </authorList>
    </citation>
    <scope>NUCLEOTIDE SEQUENCE [LARGE SCALE GENOMIC DNA]</scope>
    <source>
        <strain evidence="4">maculatus3</strain>
    </source>
</reference>
<keyword evidence="2" id="KW-1133">Transmembrane helix</keyword>
<dbReference type="AlphaFoldDB" id="A0A182SZB5"/>
<accession>A0A182SZB5</accession>
<sequence length="293" mass="32501">MSMVLVLMGMMMYCATLTIELFGYATRVCQQMQIFTTSFGLLLTTLGIIANQFAQELVLAARILSILMLMSECCLALMYLLPKYSQRQCLSPRHHYQEPLITYQQPPVQFIPDYRNMMYGRVLSPDNPLPISTGNSYPTCFVPQAAPHTRDCANTANRPHATFKPSVRQPPPSERASINTVESVLEPFESVTITGPPTVGEATEQPGSSNTLDDLLAAAKRRVARNAFRLNKSVQQAGEEQNESAASTGDQPSAEPFSRLNKNQQAIRPTTLNLPKTTFRWPSVDKSELVPSV</sequence>
<evidence type="ECO:0000313" key="4">
    <source>
        <dbReference type="Proteomes" id="UP000075901"/>
    </source>
</evidence>
<dbReference type="Proteomes" id="UP000075901">
    <property type="component" value="Unassembled WGS sequence"/>
</dbReference>
<dbReference type="EnsemblMetazoa" id="AMAM016454-RA">
    <property type="protein sequence ID" value="AMAM016454-PA"/>
    <property type="gene ID" value="AMAM016454"/>
</dbReference>
<feature type="region of interest" description="Disordered" evidence="1">
    <location>
        <begin position="151"/>
        <end position="210"/>
    </location>
</feature>
<organism evidence="3 4">
    <name type="scientific">Anopheles maculatus</name>
    <dbReference type="NCBI Taxonomy" id="74869"/>
    <lineage>
        <taxon>Eukaryota</taxon>
        <taxon>Metazoa</taxon>
        <taxon>Ecdysozoa</taxon>
        <taxon>Arthropoda</taxon>
        <taxon>Hexapoda</taxon>
        <taxon>Insecta</taxon>
        <taxon>Pterygota</taxon>
        <taxon>Neoptera</taxon>
        <taxon>Endopterygota</taxon>
        <taxon>Diptera</taxon>
        <taxon>Nematocera</taxon>
        <taxon>Culicoidea</taxon>
        <taxon>Culicidae</taxon>
        <taxon>Anophelinae</taxon>
        <taxon>Anopheles</taxon>
        <taxon>Anopheles maculatus group</taxon>
    </lineage>
</organism>
<feature type="transmembrane region" description="Helical" evidence="2">
    <location>
        <begin position="32"/>
        <end position="53"/>
    </location>
</feature>
<dbReference type="VEuPathDB" id="VectorBase:AMAM016454"/>
<feature type="transmembrane region" description="Helical" evidence="2">
    <location>
        <begin position="59"/>
        <end position="81"/>
    </location>
</feature>
<feature type="transmembrane region" description="Helical" evidence="2">
    <location>
        <begin position="6"/>
        <end position="25"/>
    </location>
</feature>
<name>A0A182SZB5_9DIPT</name>
<keyword evidence="2" id="KW-0812">Transmembrane</keyword>
<proteinExistence type="predicted"/>
<evidence type="ECO:0000256" key="2">
    <source>
        <dbReference type="SAM" id="Phobius"/>
    </source>
</evidence>
<feature type="region of interest" description="Disordered" evidence="1">
    <location>
        <begin position="234"/>
        <end position="293"/>
    </location>
</feature>
<evidence type="ECO:0000256" key="1">
    <source>
        <dbReference type="SAM" id="MobiDB-lite"/>
    </source>
</evidence>
<reference evidence="3" key="2">
    <citation type="submission" date="2020-05" db="UniProtKB">
        <authorList>
            <consortium name="EnsemblMetazoa"/>
        </authorList>
    </citation>
    <scope>IDENTIFICATION</scope>
    <source>
        <strain evidence="3">maculatus3</strain>
    </source>
</reference>
<evidence type="ECO:0000313" key="3">
    <source>
        <dbReference type="EnsemblMetazoa" id="AMAM016454-PA"/>
    </source>
</evidence>
<feature type="compositionally biased region" description="Polar residues" evidence="1">
    <location>
        <begin position="260"/>
        <end position="276"/>
    </location>
</feature>